<accession>A0AAJ1WCA4</accession>
<dbReference type="AlphaFoldDB" id="A0AAJ1WCA4"/>
<keyword evidence="3" id="KW-1185">Reference proteome</keyword>
<dbReference type="RefSeq" id="WP_306391419.1">
    <property type="nucleotide sequence ID" value="NZ_JAVBZS010000024.1"/>
</dbReference>
<dbReference type="Gene3D" id="2.160.20.10">
    <property type="entry name" value="Single-stranded right-handed beta-helix, Pectin lyase-like"/>
    <property type="match status" value="1"/>
</dbReference>
<dbReference type="SUPFAM" id="SSF51126">
    <property type="entry name" value="Pectin lyase-like"/>
    <property type="match status" value="1"/>
</dbReference>
<dbReference type="EMBL" id="JAVBZS010000024">
    <property type="protein sequence ID" value="MDP8590244.1"/>
    <property type="molecule type" value="Genomic_DNA"/>
</dbReference>
<feature type="region of interest" description="Disordered" evidence="1">
    <location>
        <begin position="82"/>
        <end position="101"/>
    </location>
</feature>
<dbReference type="InterPro" id="IPR012334">
    <property type="entry name" value="Pectin_lyas_fold"/>
</dbReference>
<protein>
    <submittedName>
        <fullName evidence="2">Uncharacterized protein</fullName>
    </submittedName>
</protein>
<dbReference type="Proteomes" id="UP001238215">
    <property type="component" value="Unassembled WGS sequence"/>
</dbReference>
<organism evidence="2 3">
    <name type="scientific">Enterococcus lactis</name>
    <dbReference type="NCBI Taxonomy" id="357441"/>
    <lineage>
        <taxon>Bacteria</taxon>
        <taxon>Bacillati</taxon>
        <taxon>Bacillota</taxon>
        <taxon>Bacilli</taxon>
        <taxon>Lactobacillales</taxon>
        <taxon>Enterococcaceae</taxon>
        <taxon>Enterococcus</taxon>
    </lineage>
</organism>
<sequence length="348" mass="37778">MGLLKLISNRISTEWKEKFNKNIDYLNDLEKKLSDQDKSTNSRIDNLVLHSGGDSPNEVVDARVNNRGETFETLQARLKAHEDQSDEEISQLSSDASNQKEELDQLNSSVQQIIGGYNEPIDIYVSKNGSDQTGDGTEEKPYATIQMAVNTIPLITTAPITIWIDDGAYLEDVVINGLSYRSLMIKPINDISSINPLTSDLPVRVRSLATTTCVGYTQISGIQIVDTVNAPIDPSGNRYGIMNEQSGYMAINKCKFSENTKSLGYNAIYVGGVSKLNMYGNTTFINQDVALRVRLMSEALAGLTGSGNNIGIKCEDATVRGTASTAFATTPTSISGNGLIISKGQVLS</sequence>
<proteinExistence type="predicted"/>
<evidence type="ECO:0000313" key="2">
    <source>
        <dbReference type="EMBL" id="MDP8590244.1"/>
    </source>
</evidence>
<gene>
    <name evidence="2" type="ORF">RAN64_09435</name>
</gene>
<evidence type="ECO:0000313" key="3">
    <source>
        <dbReference type="Proteomes" id="UP001238215"/>
    </source>
</evidence>
<comment type="caution">
    <text evidence="2">The sequence shown here is derived from an EMBL/GenBank/DDBJ whole genome shotgun (WGS) entry which is preliminary data.</text>
</comment>
<dbReference type="InterPro" id="IPR011050">
    <property type="entry name" value="Pectin_lyase_fold/virulence"/>
</dbReference>
<name>A0AAJ1WCA4_9ENTE</name>
<reference evidence="2 3" key="1">
    <citation type="submission" date="2023-08" db="EMBL/GenBank/DDBJ databases">
        <title>Whole genome sequencing of Enterococcus.</title>
        <authorList>
            <person name="Kaptchouang Tchatchouang C.D."/>
            <person name="Ateba C.N."/>
        </authorList>
    </citation>
    <scope>NUCLEOTIDE SEQUENCE [LARGE SCALE GENOMIC DNA]</scope>
    <source>
        <strain evidence="2 3">ENT3_CNKT_NWU</strain>
    </source>
</reference>
<evidence type="ECO:0000256" key="1">
    <source>
        <dbReference type="SAM" id="MobiDB-lite"/>
    </source>
</evidence>